<feature type="transmembrane region" description="Helical" evidence="1">
    <location>
        <begin position="166"/>
        <end position="185"/>
    </location>
</feature>
<name>A0A382LMJ6_9ZZZZ</name>
<organism evidence="2">
    <name type="scientific">marine metagenome</name>
    <dbReference type="NCBI Taxonomy" id="408172"/>
    <lineage>
        <taxon>unclassified sequences</taxon>
        <taxon>metagenomes</taxon>
        <taxon>ecological metagenomes</taxon>
    </lineage>
</organism>
<dbReference type="PANTHER" id="PTHR43044">
    <property type="match status" value="1"/>
</dbReference>
<feature type="transmembrane region" description="Helical" evidence="1">
    <location>
        <begin position="192"/>
        <end position="208"/>
    </location>
</feature>
<protein>
    <recommendedName>
        <fullName evidence="3">Molybdopterin oxidoreductase</fullName>
    </recommendedName>
</protein>
<dbReference type="PANTHER" id="PTHR43044:SF2">
    <property type="entry name" value="POLYSULPHIDE REDUCTASE NRFD"/>
    <property type="match status" value="1"/>
</dbReference>
<proteinExistence type="predicted"/>
<evidence type="ECO:0000313" key="2">
    <source>
        <dbReference type="EMBL" id="SVC37523.1"/>
    </source>
</evidence>
<dbReference type="AlphaFoldDB" id="A0A382LMJ6"/>
<keyword evidence="1" id="KW-0472">Membrane</keyword>
<reference evidence="2" key="1">
    <citation type="submission" date="2018-05" db="EMBL/GenBank/DDBJ databases">
        <authorList>
            <person name="Lanie J.A."/>
            <person name="Ng W.-L."/>
            <person name="Kazmierczak K.M."/>
            <person name="Andrzejewski T.M."/>
            <person name="Davidsen T.M."/>
            <person name="Wayne K.J."/>
            <person name="Tettelin H."/>
            <person name="Glass J.I."/>
            <person name="Rusch D."/>
            <person name="Podicherti R."/>
            <person name="Tsui H.-C.T."/>
            <person name="Winkler M.E."/>
        </authorList>
    </citation>
    <scope>NUCLEOTIDE SEQUENCE</scope>
</reference>
<dbReference type="EMBL" id="UINC01087825">
    <property type="protein sequence ID" value="SVC37523.1"/>
    <property type="molecule type" value="Genomic_DNA"/>
</dbReference>
<sequence length="295" mass="33306">LLWASAIPDFAAAKDRATGWRKVWYARLALGWIGSKRQWRALRAGLGVLGGFYFMFLVFAHTVVSFDFAQSLVPGQRDSVMPTWQALGGIQSALATVIVTSFVIRAAGGFKEYININQFWSMAKLMLASSLLWMYFWWSGFIILWYGRTPLQQNLLQLMWFGPYRTIFILTILCSFAAPLLFLIWNGLRKSIWGPTMVALFILTGALLDKIRIYVSSYSVENVTAHALDYVPEAVPPDSADVMMLMGVISGSILLFILALKFVPIINMWETREGLLLQKILPLKKLPLKVLAKPE</sequence>
<feature type="transmembrane region" description="Helical" evidence="1">
    <location>
        <begin position="125"/>
        <end position="146"/>
    </location>
</feature>
<keyword evidence="1" id="KW-1133">Transmembrane helix</keyword>
<feature type="transmembrane region" description="Helical" evidence="1">
    <location>
        <begin position="44"/>
        <end position="64"/>
    </location>
</feature>
<gene>
    <name evidence="2" type="ORF">METZ01_LOCUS290377</name>
</gene>
<evidence type="ECO:0000256" key="1">
    <source>
        <dbReference type="SAM" id="Phobius"/>
    </source>
</evidence>
<keyword evidence="1" id="KW-0812">Transmembrane</keyword>
<feature type="transmembrane region" description="Helical" evidence="1">
    <location>
        <begin position="84"/>
        <end position="104"/>
    </location>
</feature>
<accession>A0A382LMJ6</accession>
<feature type="non-terminal residue" evidence="2">
    <location>
        <position position="1"/>
    </location>
</feature>
<evidence type="ECO:0008006" key="3">
    <source>
        <dbReference type="Google" id="ProtNLM"/>
    </source>
</evidence>
<feature type="transmembrane region" description="Helical" evidence="1">
    <location>
        <begin position="242"/>
        <end position="263"/>
    </location>
</feature>